<evidence type="ECO:0000259" key="8">
    <source>
        <dbReference type="Pfam" id="PF03600"/>
    </source>
</evidence>
<feature type="compositionally biased region" description="Acidic residues" evidence="6">
    <location>
        <begin position="394"/>
        <end position="404"/>
    </location>
</feature>
<feature type="transmembrane region" description="Helical" evidence="7">
    <location>
        <begin position="1104"/>
        <end position="1133"/>
    </location>
</feature>
<reference evidence="9" key="1">
    <citation type="journal article" date="2016" name="Mol. Biol. Evol.">
        <title>The Evolution of Silicon Transport in Eukaryotes.</title>
        <authorList>
            <person name="Marron A.O."/>
            <person name="Ratcliffe S."/>
            <person name="Wheeler G.L."/>
            <person name="Goldstein R.E."/>
            <person name="King N."/>
            <person name="Not F."/>
            <person name="de Vargas C."/>
            <person name="Richter D.J."/>
        </authorList>
    </citation>
    <scope>NUCLEOTIDE SEQUENCE</scope>
    <source>
        <strain evidence="9">ATCC PRA-391</strain>
    </source>
</reference>
<feature type="transmembrane region" description="Helical" evidence="7">
    <location>
        <begin position="758"/>
        <end position="781"/>
    </location>
</feature>
<dbReference type="InterPro" id="IPR004680">
    <property type="entry name" value="Cit_transptr-like_dom"/>
</dbReference>
<keyword evidence="2" id="KW-0813">Transport</keyword>
<evidence type="ECO:0000256" key="1">
    <source>
        <dbReference type="ARBA" id="ARBA00004141"/>
    </source>
</evidence>
<protein>
    <submittedName>
        <fullName evidence="9">Pink-eyed dilution-like 1</fullName>
    </submittedName>
</protein>
<feature type="region of interest" description="Disordered" evidence="6">
    <location>
        <begin position="1"/>
        <end position="94"/>
    </location>
</feature>
<dbReference type="CDD" id="cd01116">
    <property type="entry name" value="P_permease"/>
    <property type="match status" value="1"/>
</dbReference>
<evidence type="ECO:0000256" key="7">
    <source>
        <dbReference type="SAM" id="Phobius"/>
    </source>
</evidence>
<feature type="compositionally biased region" description="Basic and acidic residues" evidence="6">
    <location>
        <begin position="329"/>
        <end position="345"/>
    </location>
</feature>
<feature type="region of interest" description="Disordered" evidence="6">
    <location>
        <begin position="155"/>
        <end position="214"/>
    </location>
</feature>
<dbReference type="InterPro" id="IPR051475">
    <property type="entry name" value="Diverse_Ion_Transporter"/>
</dbReference>
<feature type="transmembrane region" description="Helical" evidence="7">
    <location>
        <begin position="1057"/>
        <end position="1074"/>
    </location>
</feature>
<evidence type="ECO:0000256" key="4">
    <source>
        <dbReference type="ARBA" id="ARBA00022989"/>
    </source>
</evidence>
<feature type="transmembrane region" description="Helical" evidence="7">
    <location>
        <begin position="1016"/>
        <end position="1036"/>
    </location>
</feature>
<dbReference type="PANTHER" id="PTHR43568">
    <property type="entry name" value="P PROTEIN"/>
    <property type="match status" value="1"/>
</dbReference>
<dbReference type="PANTHER" id="PTHR43568:SF1">
    <property type="entry name" value="P PROTEIN"/>
    <property type="match status" value="1"/>
</dbReference>
<feature type="compositionally biased region" description="Polar residues" evidence="6">
    <location>
        <begin position="45"/>
        <end position="54"/>
    </location>
</feature>
<comment type="subcellular location">
    <subcellularLocation>
        <location evidence="1">Membrane</location>
        <topology evidence="1">Multi-pass membrane protein</topology>
    </subcellularLocation>
</comment>
<feature type="transmembrane region" description="Helical" evidence="7">
    <location>
        <begin position="731"/>
        <end position="751"/>
    </location>
</feature>
<feature type="compositionally biased region" description="Basic residues" evidence="6">
    <location>
        <begin position="379"/>
        <end position="388"/>
    </location>
</feature>
<feature type="compositionally biased region" description="Basic and acidic residues" evidence="6">
    <location>
        <begin position="288"/>
        <end position="310"/>
    </location>
</feature>
<organism evidence="9">
    <name type="scientific">Savillea parva</name>
    <dbReference type="NCBI Taxonomy" id="1909275"/>
    <lineage>
        <taxon>Eukaryota</taxon>
        <taxon>Choanoflagellata</taxon>
        <taxon>Acanthoecida</taxon>
        <taxon>Acanthoecidae</taxon>
        <taxon>Savillea</taxon>
    </lineage>
</organism>
<evidence type="ECO:0000256" key="5">
    <source>
        <dbReference type="ARBA" id="ARBA00023136"/>
    </source>
</evidence>
<name>A0A1D8RAI3_9EUKA</name>
<feature type="transmembrane region" description="Helical" evidence="7">
    <location>
        <begin position="1145"/>
        <end position="1166"/>
    </location>
</feature>
<feature type="compositionally biased region" description="Acidic residues" evidence="6">
    <location>
        <begin position="72"/>
        <end position="86"/>
    </location>
</feature>
<feature type="domain" description="Citrate transporter-like" evidence="8">
    <location>
        <begin position="748"/>
        <end position="1111"/>
    </location>
</feature>
<proteinExistence type="evidence at transcript level"/>
<dbReference type="Pfam" id="PF03600">
    <property type="entry name" value="CitMHS"/>
    <property type="match status" value="1"/>
</dbReference>
<keyword evidence="4 7" id="KW-1133">Transmembrane helix</keyword>
<feature type="transmembrane region" description="Helical" evidence="7">
    <location>
        <begin position="793"/>
        <end position="815"/>
    </location>
</feature>
<evidence type="ECO:0000256" key="6">
    <source>
        <dbReference type="SAM" id="MobiDB-lite"/>
    </source>
</evidence>
<dbReference type="GO" id="GO:0055085">
    <property type="term" value="P:transmembrane transport"/>
    <property type="evidence" value="ECO:0007669"/>
    <property type="project" value="InterPro"/>
</dbReference>
<evidence type="ECO:0000256" key="3">
    <source>
        <dbReference type="ARBA" id="ARBA00022692"/>
    </source>
</evidence>
<feature type="transmembrane region" description="Helical" evidence="7">
    <location>
        <begin position="827"/>
        <end position="845"/>
    </location>
</feature>
<dbReference type="EMBL" id="KU821775">
    <property type="protein sequence ID" value="AOW69302.1"/>
    <property type="molecule type" value="mRNA"/>
</dbReference>
<feature type="compositionally biased region" description="Polar residues" evidence="6">
    <location>
        <begin position="160"/>
        <end position="214"/>
    </location>
</feature>
<dbReference type="AlphaFoldDB" id="A0A1D8RAI3"/>
<feature type="region of interest" description="Disordered" evidence="6">
    <location>
        <begin position="365"/>
        <end position="431"/>
    </location>
</feature>
<sequence length="1169" mass="127510">MSTGVPRDVLRAAENGEAGRLLGDRYEDSDDNLPNGTGEKARRSMSYSGAMNNNGGHTLAILGGGGLAGLPEVEEESEGDDDDDADAPTQPRVTETSLINTEPLSDMAHTLAKAHAAAAVCDTDAASDLLDVAVVKAAEESRRLTAQAMKEHGHGMALSSRATSASAPGSTSDLSRIGLTPSSLGGSHTTPVSVRGSLSNLKQPGRTKSLQSRRSVACTSQSFYNEMADLIPELRQHRFAALHESRTTIGRCMSSHTKAVLTMITPPAGESSTDPADHPPRLMRWRSLEDIDIRTDKRPMDGGDPVDVHTNKRRGTMAAEAAFHPRGTQSDHEASSSESEAGKSSDEEEDEILERMLEKNMHEHGLSISPTQRPGQAAKLRKQHHRSRHYSEAVDVEEGDDEGDHDEKSPDGVPVRRMRGPAGAYTADNDEANNIKAQKNIHIVLSSMRRSISELILIADSLDVRVRSSAQHLRKCSYNLLESMVSVKQHIYEHIHMQKYRAAQEDGGTRGRSMLAELRLQHAGRSRFFVSQQAGSPRRRGISAGSDHSGGDTISLTDTLSEKFPVATSMVQRFGVSAALAVLGLVILIILFLASGNQPHVPFDPLAHTYFASHDRNGTIDLNPDEPFDWVELHVQLPDIENNHYGHVRETVTFELESRAKGTSDPFVSTGHGRERCRQAAAGGRQCFFEGFTNLDTNRDYHFAFRLLNSSSYDDHGGIPIEAEAIQMGPIGFAKLWLCAIILLGSLIIIAKEWIHRTLVAFVGSMLVLGLLLWCNMFPTLGTVMEWIDEETLGLLFGMMIIVGRLAETGFFQVATARVLPFSKGSTFRLVIILCVLTGILSAFLDNVTTMILLAPITIEMMQALQLDPVPFLIAETLFSNVGGAATQIGDPPNIIIGSAYPEISFVDFLSNMLPGIVLMYAPLLVFLRWQYKTELTGRLVHFNDGLEVARQYVITDWPLLQKTLVVLSFVLLTFVTHSVHHVNPAWAATMGAIALMLASNPHEIDHALEAVEWDVLLFFAALFVMVEGVAELGFIRFIGGIFQAAIEPANEEDRTIVAITLLIWISAIVSAFLDNIPYTATMIPVIAQLADEDDGLGLDLVTLAWALAFGACLGGNGSLIGASANIVVSSIAHRYGHQMSFSKFFKVSFPFMIVSIIMAHAYMLARYG</sequence>
<evidence type="ECO:0000256" key="2">
    <source>
        <dbReference type="ARBA" id="ARBA00022448"/>
    </source>
</evidence>
<dbReference type="GO" id="GO:0016020">
    <property type="term" value="C:membrane"/>
    <property type="evidence" value="ECO:0007669"/>
    <property type="project" value="UniProtKB-SubCell"/>
</dbReference>
<evidence type="ECO:0000313" key="9">
    <source>
        <dbReference type="EMBL" id="AOW69302.1"/>
    </source>
</evidence>
<keyword evidence="3 7" id="KW-0812">Transmembrane</keyword>
<keyword evidence="5 7" id="KW-0472">Membrane</keyword>
<feature type="region of interest" description="Disordered" evidence="6">
    <location>
        <begin position="288"/>
        <end position="350"/>
    </location>
</feature>
<accession>A0A1D8RAI3</accession>
<feature type="transmembrane region" description="Helical" evidence="7">
    <location>
        <begin position="909"/>
        <end position="930"/>
    </location>
</feature>